<keyword evidence="2" id="KW-1185">Reference proteome</keyword>
<dbReference type="Pfam" id="PF06314">
    <property type="entry name" value="ADC"/>
    <property type="match status" value="1"/>
</dbReference>
<proteinExistence type="predicted"/>
<evidence type="ECO:0000313" key="1">
    <source>
        <dbReference type="EMBL" id="GAA1871715.1"/>
    </source>
</evidence>
<evidence type="ECO:0000313" key="2">
    <source>
        <dbReference type="Proteomes" id="UP001500449"/>
    </source>
</evidence>
<gene>
    <name evidence="1" type="ORF">GCM10009836_60720</name>
</gene>
<dbReference type="InterPro" id="IPR010451">
    <property type="entry name" value="Acetoacetate_decarboxylase"/>
</dbReference>
<evidence type="ECO:0008006" key="3">
    <source>
        <dbReference type="Google" id="ProtNLM"/>
    </source>
</evidence>
<protein>
    <recommendedName>
        <fullName evidence="3">Acetoacetate decarboxylase</fullName>
    </recommendedName>
</protein>
<comment type="caution">
    <text evidence="1">The sequence shown here is derived from an EMBL/GenBank/DDBJ whole genome shotgun (WGS) entry which is preliminary data.</text>
</comment>
<sequence length="260" mass="28684">MDIENYGLKIGSGETLYGRPPWYLTDADSLVAYYEAETESVARLLPPELEPASDPVRCFAWYVEYGESSLGGGYREVLMYVGVRFEGAEYMYAPLVYVDTDSPMAMGREVWGIPKKIADFQVQMQGSGGAAMTMSRPRLRPLITMTFVPEAPCSPDDVPAAERISFRGIPGHSGSPDMSVSEFLRLENEISFRTISDGRPDAWSGQCEVSMLATSSTDPLHLLAPKRMLAGFRLKYDVTLLGAKLLKTVQHSDVDSAVRS</sequence>
<organism evidence="1 2">
    <name type="scientific">Pseudonocardia ailaonensis</name>
    <dbReference type="NCBI Taxonomy" id="367279"/>
    <lineage>
        <taxon>Bacteria</taxon>
        <taxon>Bacillati</taxon>
        <taxon>Actinomycetota</taxon>
        <taxon>Actinomycetes</taxon>
        <taxon>Pseudonocardiales</taxon>
        <taxon>Pseudonocardiaceae</taxon>
        <taxon>Pseudonocardia</taxon>
    </lineage>
</organism>
<dbReference type="SUPFAM" id="SSF160104">
    <property type="entry name" value="Acetoacetate decarboxylase-like"/>
    <property type="match status" value="1"/>
</dbReference>
<reference evidence="1 2" key="1">
    <citation type="journal article" date="2019" name="Int. J. Syst. Evol. Microbiol.">
        <title>The Global Catalogue of Microorganisms (GCM) 10K type strain sequencing project: providing services to taxonomists for standard genome sequencing and annotation.</title>
        <authorList>
            <consortium name="The Broad Institute Genomics Platform"/>
            <consortium name="The Broad Institute Genome Sequencing Center for Infectious Disease"/>
            <person name="Wu L."/>
            <person name="Ma J."/>
        </authorList>
    </citation>
    <scope>NUCLEOTIDE SEQUENCE [LARGE SCALE GENOMIC DNA]</scope>
    <source>
        <strain evidence="1 2">JCM 16009</strain>
    </source>
</reference>
<dbReference type="InterPro" id="IPR023375">
    <property type="entry name" value="ADC_dom_sf"/>
</dbReference>
<dbReference type="Proteomes" id="UP001500449">
    <property type="component" value="Unassembled WGS sequence"/>
</dbReference>
<dbReference type="Gene3D" id="2.40.400.10">
    <property type="entry name" value="Acetoacetate decarboxylase-like"/>
    <property type="match status" value="1"/>
</dbReference>
<dbReference type="RefSeq" id="WP_344424842.1">
    <property type="nucleotide sequence ID" value="NZ_BAAAQK010000025.1"/>
</dbReference>
<dbReference type="EMBL" id="BAAAQK010000025">
    <property type="protein sequence ID" value="GAA1871715.1"/>
    <property type="molecule type" value="Genomic_DNA"/>
</dbReference>
<accession>A0ABN2NJJ2</accession>
<name>A0ABN2NJJ2_9PSEU</name>